<dbReference type="InterPro" id="IPR017978">
    <property type="entry name" value="GPCR_3_C"/>
</dbReference>
<evidence type="ECO:0000256" key="6">
    <source>
        <dbReference type="SAM" id="SignalP"/>
    </source>
</evidence>
<keyword evidence="6" id="KW-0732">Signal</keyword>
<feature type="signal peptide" evidence="6">
    <location>
        <begin position="1"/>
        <end position="18"/>
    </location>
</feature>
<evidence type="ECO:0000313" key="8">
    <source>
        <dbReference type="EMBL" id="CAF1645453.1"/>
    </source>
</evidence>
<dbReference type="AlphaFoldDB" id="A0A816EFV4"/>
<gene>
    <name evidence="8" type="ORF">XAT740_LOCUS54054</name>
</gene>
<proteinExistence type="predicted"/>
<protein>
    <recommendedName>
        <fullName evidence="7">G-protein coupled receptors family 3 profile domain-containing protein</fullName>
    </recommendedName>
</protein>
<accession>A0A816EFV4</accession>
<dbReference type="GO" id="GO:0016020">
    <property type="term" value="C:membrane"/>
    <property type="evidence" value="ECO:0007669"/>
    <property type="project" value="UniProtKB-SubCell"/>
</dbReference>
<dbReference type="GO" id="GO:0004930">
    <property type="term" value="F:G protein-coupled receptor activity"/>
    <property type="evidence" value="ECO:0007669"/>
    <property type="project" value="InterPro"/>
</dbReference>
<evidence type="ECO:0000259" key="7">
    <source>
        <dbReference type="PROSITE" id="PS50259"/>
    </source>
</evidence>
<sequence length="209" mass="23283">SLSATVILLCLFAPKLYIVLFDPSKNIQSKFKASMTGKKLPPVSAAPTPAAAAASQSKENNHVNKVVVTTTTANTRQRRLTPSEYATEVTFCNSKAGSFSLSIHEEMTQTDSCNEQKALINGICTDMDRQETPPKDDEKTDLIAKPKQRLSVSYLQCSSSRRNSTSLLLSNENPWKKMSNVRYKLEKPDETKQDASNPRHVYEQHITFV</sequence>
<keyword evidence="9" id="KW-1185">Reference proteome</keyword>
<feature type="region of interest" description="Disordered" evidence="5">
    <location>
        <begin position="37"/>
        <end position="59"/>
    </location>
</feature>
<feature type="domain" description="G-protein coupled receptors family 3 profile" evidence="7">
    <location>
        <begin position="1"/>
        <end position="35"/>
    </location>
</feature>
<feature type="non-terminal residue" evidence="8">
    <location>
        <position position="1"/>
    </location>
</feature>
<reference evidence="8" key="1">
    <citation type="submission" date="2021-02" db="EMBL/GenBank/DDBJ databases">
        <authorList>
            <person name="Nowell W R."/>
        </authorList>
    </citation>
    <scope>NUCLEOTIDE SEQUENCE</scope>
</reference>
<dbReference type="EMBL" id="CAJNOR010009521">
    <property type="protein sequence ID" value="CAF1645453.1"/>
    <property type="molecule type" value="Genomic_DNA"/>
</dbReference>
<feature type="compositionally biased region" description="Low complexity" evidence="5">
    <location>
        <begin position="41"/>
        <end position="54"/>
    </location>
</feature>
<name>A0A816EFV4_ADIRI</name>
<evidence type="ECO:0000256" key="1">
    <source>
        <dbReference type="ARBA" id="ARBA00004141"/>
    </source>
</evidence>
<comment type="subcellular location">
    <subcellularLocation>
        <location evidence="1">Membrane</location>
        <topology evidence="1">Multi-pass membrane protein</topology>
    </subcellularLocation>
</comment>
<keyword evidence="2" id="KW-0812">Transmembrane</keyword>
<dbReference type="PROSITE" id="PS50259">
    <property type="entry name" value="G_PROTEIN_RECEP_F3_4"/>
    <property type="match status" value="1"/>
</dbReference>
<keyword evidence="4" id="KW-0472">Membrane</keyword>
<evidence type="ECO:0000256" key="3">
    <source>
        <dbReference type="ARBA" id="ARBA00022989"/>
    </source>
</evidence>
<evidence type="ECO:0000313" key="9">
    <source>
        <dbReference type="Proteomes" id="UP000663828"/>
    </source>
</evidence>
<evidence type="ECO:0000256" key="4">
    <source>
        <dbReference type="ARBA" id="ARBA00023136"/>
    </source>
</evidence>
<comment type="caution">
    <text evidence="8">The sequence shown here is derived from an EMBL/GenBank/DDBJ whole genome shotgun (WGS) entry which is preliminary data.</text>
</comment>
<keyword evidence="3" id="KW-1133">Transmembrane helix</keyword>
<evidence type="ECO:0000256" key="2">
    <source>
        <dbReference type="ARBA" id="ARBA00022692"/>
    </source>
</evidence>
<organism evidence="8 9">
    <name type="scientific">Adineta ricciae</name>
    <name type="common">Rotifer</name>
    <dbReference type="NCBI Taxonomy" id="249248"/>
    <lineage>
        <taxon>Eukaryota</taxon>
        <taxon>Metazoa</taxon>
        <taxon>Spiralia</taxon>
        <taxon>Gnathifera</taxon>
        <taxon>Rotifera</taxon>
        <taxon>Eurotatoria</taxon>
        <taxon>Bdelloidea</taxon>
        <taxon>Adinetida</taxon>
        <taxon>Adinetidae</taxon>
        <taxon>Adineta</taxon>
    </lineage>
</organism>
<evidence type="ECO:0000256" key="5">
    <source>
        <dbReference type="SAM" id="MobiDB-lite"/>
    </source>
</evidence>
<feature type="chain" id="PRO_5032740189" description="G-protein coupled receptors family 3 profile domain-containing protein" evidence="6">
    <location>
        <begin position="19"/>
        <end position="209"/>
    </location>
</feature>
<dbReference type="Proteomes" id="UP000663828">
    <property type="component" value="Unassembled WGS sequence"/>
</dbReference>